<feature type="region of interest" description="Disordered" evidence="1">
    <location>
        <begin position="14"/>
        <end position="51"/>
    </location>
</feature>
<reference evidence="4" key="1">
    <citation type="submission" date="2018-04" db="EMBL/GenBank/DDBJ databases">
        <authorList>
            <person name="Cornet L."/>
        </authorList>
    </citation>
    <scope>NUCLEOTIDE SEQUENCE [LARGE SCALE GENOMIC DNA]</scope>
</reference>
<dbReference type="SUPFAM" id="SSF52540">
    <property type="entry name" value="P-loop containing nucleoside triphosphate hydrolases"/>
    <property type="match status" value="1"/>
</dbReference>
<dbReference type="EMBL" id="QBMP01000231">
    <property type="protein sequence ID" value="PZO48733.1"/>
    <property type="molecule type" value="Genomic_DNA"/>
</dbReference>
<comment type="caution">
    <text evidence="3">The sequence shown here is derived from an EMBL/GenBank/DDBJ whole genome shotgun (WGS) entry which is preliminary data.</text>
</comment>
<dbReference type="Pfam" id="PF07728">
    <property type="entry name" value="AAA_5"/>
    <property type="match status" value="1"/>
</dbReference>
<evidence type="ECO:0000313" key="3">
    <source>
        <dbReference type="EMBL" id="PZO48733.1"/>
    </source>
</evidence>
<organism evidence="3 4">
    <name type="scientific">Phormidesmis priestleyi</name>
    <dbReference type="NCBI Taxonomy" id="268141"/>
    <lineage>
        <taxon>Bacteria</taxon>
        <taxon>Bacillati</taxon>
        <taxon>Cyanobacteriota</taxon>
        <taxon>Cyanophyceae</taxon>
        <taxon>Leptolyngbyales</taxon>
        <taxon>Leptolyngbyaceae</taxon>
        <taxon>Phormidesmis</taxon>
    </lineage>
</organism>
<evidence type="ECO:0000313" key="4">
    <source>
        <dbReference type="Proteomes" id="UP000249794"/>
    </source>
</evidence>
<evidence type="ECO:0000259" key="2">
    <source>
        <dbReference type="SMART" id="SM00382"/>
    </source>
</evidence>
<dbReference type="Proteomes" id="UP000249794">
    <property type="component" value="Unassembled WGS sequence"/>
</dbReference>
<evidence type="ECO:0000256" key="1">
    <source>
        <dbReference type="SAM" id="MobiDB-lite"/>
    </source>
</evidence>
<name>A0A2W4WUB4_9CYAN</name>
<dbReference type="SMART" id="SM00382">
    <property type="entry name" value="AAA"/>
    <property type="match status" value="1"/>
</dbReference>
<dbReference type="InterPro" id="IPR003593">
    <property type="entry name" value="AAA+_ATPase"/>
</dbReference>
<reference evidence="3 4" key="2">
    <citation type="submission" date="2018-06" db="EMBL/GenBank/DDBJ databases">
        <title>Metagenomic assembly of (sub)arctic Cyanobacteria and their associated microbiome from non-axenic cultures.</title>
        <authorList>
            <person name="Baurain D."/>
        </authorList>
    </citation>
    <scope>NUCLEOTIDE SEQUENCE [LARGE SCALE GENOMIC DNA]</scope>
    <source>
        <strain evidence="3">ULC027bin1</strain>
    </source>
</reference>
<dbReference type="GO" id="GO:0016887">
    <property type="term" value="F:ATP hydrolysis activity"/>
    <property type="evidence" value="ECO:0007669"/>
    <property type="project" value="InterPro"/>
</dbReference>
<dbReference type="Gene3D" id="3.40.50.300">
    <property type="entry name" value="P-loop containing nucleotide triphosphate hydrolases"/>
    <property type="match status" value="1"/>
</dbReference>
<dbReference type="InterPro" id="IPR011704">
    <property type="entry name" value="ATPase_dyneun-rel_AAA"/>
</dbReference>
<proteinExistence type="predicted"/>
<dbReference type="InterPro" id="IPR027417">
    <property type="entry name" value="P-loop_NTPase"/>
</dbReference>
<dbReference type="GO" id="GO:0005524">
    <property type="term" value="F:ATP binding"/>
    <property type="evidence" value="ECO:0007669"/>
    <property type="project" value="InterPro"/>
</dbReference>
<accession>A0A2W4WUB4</accession>
<gene>
    <name evidence="3" type="ORF">DCF15_17625</name>
</gene>
<protein>
    <recommendedName>
        <fullName evidence="2">AAA+ ATPase domain-containing protein</fullName>
    </recommendedName>
</protein>
<feature type="domain" description="AAA+ ATPase" evidence="2">
    <location>
        <begin position="69"/>
        <end position="293"/>
    </location>
</feature>
<sequence>MSSTDDKWFIFQGNNAESHGDVEKRLPSPPSWRPYGSSVSPGVSRRKRRGRTFQTRPNEVKMVNAALYLRRPLLITGRPGTGKSSLAYAIAEELELGEVLYWPITTRTTLKNGLYNYDAIGRLQDVKQLEIQGKLAENESSTGAASARKSAKSEAQQVADFITLGPLGTALVKSSRPRVLLIDEIDKSDIDLPNDLLTIFEEGRFEIPELLRLEKDDPDDTQNAEPSEVRVRTAYSDMDDAIAKRDRKATVPGGRVVCNEFPLVILTSNGERDFPPPFLRRCLRLNMYEPDRDQLVNIVKKHFERIDKNNKKHIDISEAQINYWISAFLEKRDDKKEQLATDQLLNALFMVAREKGPVGDDLDEFIKDYVLASLDRPLPADRTAGKTAAPKSKQS</sequence>
<dbReference type="AlphaFoldDB" id="A0A2W4WUB4"/>